<evidence type="ECO:0000256" key="4">
    <source>
        <dbReference type="ARBA" id="ARBA00022970"/>
    </source>
</evidence>
<dbReference type="EMBL" id="WTVS01000004">
    <property type="protein sequence ID" value="NMF96331.1"/>
    <property type="molecule type" value="Genomic_DNA"/>
</dbReference>
<evidence type="ECO:0000313" key="8">
    <source>
        <dbReference type="Proteomes" id="UP000634522"/>
    </source>
</evidence>
<evidence type="ECO:0000256" key="2">
    <source>
        <dbReference type="ARBA" id="ARBA00022448"/>
    </source>
</evidence>
<dbReference type="Pfam" id="PF13458">
    <property type="entry name" value="Peripla_BP_6"/>
    <property type="match status" value="1"/>
</dbReference>
<dbReference type="PANTHER" id="PTHR30483:SF6">
    <property type="entry name" value="PERIPLASMIC BINDING PROTEIN OF ABC TRANSPORTER FOR NATURAL AMINO ACIDS"/>
    <property type="match status" value="1"/>
</dbReference>
<name>A0ABX1NAM2_9RHOO</name>
<accession>A0ABX1NAM2</accession>
<dbReference type="RefSeq" id="WP_169137645.1">
    <property type="nucleotide sequence ID" value="NZ_WTVS01000004.1"/>
</dbReference>
<dbReference type="PRINTS" id="PR00337">
    <property type="entry name" value="LEUILEVALBP"/>
</dbReference>
<feature type="signal peptide" evidence="5">
    <location>
        <begin position="1"/>
        <end position="24"/>
    </location>
</feature>
<comment type="caution">
    <text evidence="7">The sequence shown here is derived from an EMBL/GenBank/DDBJ whole genome shotgun (WGS) entry which is preliminary data.</text>
</comment>
<evidence type="ECO:0000256" key="5">
    <source>
        <dbReference type="SAM" id="SignalP"/>
    </source>
</evidence>
<dbReference type="Gene3D" id="3.40.50.2300">
    <property type="match status" value="2"/>
</dbReference>
<evidence type="ECO:0000256" key="1">
    <source>
        <dbReference type="ARBA" id="ARBA00010062"/>
    </source>
</evidence>
<gene>
    <name evidence="7" type="ORF">GPA27_02840</name>
</gene>
<evidence type="ECO:0000259" key="6">
    <source>
        <dbReference type="Pfam" id="PF13458"/>
    </source>
</evidence>
<protein>
    <submittedName>
        <fullName evidence="7">ABC transporter substrate-binding protein</fullName>
    </submittedName>
</protein>
<dbReference type="InterPro" id="IPR028081">
    <property type="entry name" value="Leu-bd"/>
</dbReference>
<keyword evidence="4" id="KW-0029">Amino-acid transport</keyword>
<dbReference type="Proteomes" id="UP000634522">
    <property type="component" value="Unassembled WGS sequence"/>
</dbReference>
<evidence type="ECO:0000313" key="7">
    <source>
        <dbReference type="EMBL" id="NMF96331.1"/>
    </source>
</evidence>
<sequence>MKTRKIGHILVAAALAALCGSALAQAKEPVRIGIVNSQSGGFTAQGEDSLRGMQFAVDEANAAGGAAGRPVEVQIGDDESTPEAGRRVAEKFARSGYNLLVGPIASSISLALGQNLQRWDALYVSTLSKSDRITGDACNARMFQANHSDAMDLAIVQPWLKENAKEKRFAILANDYVWGRDSAESFTKAVQKLGKEVDVTLYAPTGTKDFAPYIAQLKNSGAEAVWVALVGRDLIAFAKQAAEFGLTTSKRIIGHAYIMNFVVKATEGATDGVWGVMNYAPEIDTPKNKAYVAAWRKKFGRDPNENEVAGYNGIQVILQGVAKADSVKPTAVAAALKGATLETVWGQATMRAEDHQLVKPNYFGRVKRVGGELRPVIETAFDASIVAATPSNCKL</sequence>
<keyword evidence="3 5" id="KW-0732">Signal</keyword>
<comment type="similarity">
    <text evidence="1">Belongs to the leucine-binding protein family.</text>
</comment>
<dbReference type="SUPFAM" id="SSF53822">
    <property type="entry name" value="Periplasmic binding protein-like I"/>
    <property type="match status" value="1"/>
</dbReference>
<proteinExistence type="inferred from homology"/>
<feature type="domain" description="Leucine-binding protein" evidence="6">
    <location>
        <begin position="29"/>
        <end position="367"/>
    </location>
</feature>
<feature type="chain" id="PRO_5045382228" evidence="5">
    <location>
        <begin position="25"/>
        <end position="395"/>
    </location>
</feature>
<keyword evidence="8" id="KW-1185">Reference proteome</keyword>
<dbReference type="PANTHER" id="PTHR30483">
    <property type="entry name" value="LEUCINE-SPECIFIC-BINDING PROTEIN"/>
    <property type="match status" value="1"/>
</dbReference>
<keyword evidence="2" id="KW-0813">Transport</keyword>
<organism evidence="7 8">
    <name type="scientific">Aromatoleum toluolicum</name>
    <dbReference type="NCBI Taxonomy" id="90060"/>
    <lineage>
        <taxon>Bacteria</taxon>
        <taxon>Pseudomonadati</taxon>
        <taxon>Pseudomonadota</taxon>
        <taxon>Betaproteobacteria</taxon>
        <taxon>Rhodocyclales</taxon>
        <taxon>Rhodocyclaceae</taxon>
        <taxon>Aromatoleum</taxon>
    </lineage>
</organism>
<dbReference type="InterPro" id="IPR028082">
    <property type="entry name" value="Peripla_BP_I"/>
</dbReference>
<dbReference type="InterPro" id="IPR000709">
    <property type="entry name" value="Leu_Ile_Val-bd"/>
</dbReference>
<dbReference type="CDD" id="cd19989">
    <property type="entry name" value="PBP1_SBP-like"/>
    <property type="match status" value="1"/>
</dbReference>
<reference evidence="7 8" key="1">
    <citation type="submission" date="2019-12" db="EMBL/GenBank/DDBJ databases">
        <title>Comparative genomics gives insights into the taxonomy of the Azoarcus-Aromatoleum group and reveals separate origins of nif in the plant-associated Azoarcus and non-plant-associated Aromatoleum sub-groups.</title>
        <authorList>
            <person name="Lafos M."/>
            <person name="Maluk M."/>
            <person name="Batista M."/>
            <person name="Junghare M."/>
            <person name="Carmona M."/>
            <person name="Faoro H."/>
            <person name="Cruz L.M."/>
            <person name="Battistoni F."/>
            <person name="De Souza E."/>
            <person name="Pedrosa F."/>
            <person name="Chen W.-M."/>
            <person name="Poole P.S."/>
            <person name="Dixon R.A."/>
            <person name="James E.K."/>
        </authorList>
    </citation>
    <scope>NUCLEOTIDE SEQUENCE [LARGE SCALE GENOMIC DNA]</scope>
    <source>
        <strain evidence="7 8">T</strain>
    </source>
</reference>
<dbReference type="InterPro" id="IPR051010">
    <property type="entry name" value="BCAA_transport"/>
</dbReference>
<evidence type="ECO:0000256" key="3">
    <source>
        <dbReference type="ARBA" id="ARBA00022729"/>
    </source>
</evidence>